<proteinExistence type="predicted"/>
<keyword evidence="2" id="KW-1185">Reference proteome</keyword>
<name>A0A3P5X2R5_9BACL</name>
<dbReference type="SUPFAM" id="SSF52172">
    <property type="entry name" value="CheY-like"/>
    <property type="match status" value="1"/>
</dbReference>
<dbReference type="RefSeq" id="WP_238988157.1">
    <property type="nucleotide sequence ID" value="NZ_CBCRXF010000015.1"/>
</dbReference>
<dbReference type="InterPro" id="IPR011006">
    <property type="entry name" value="CheY-like_superfamily"/>
</dbReference>
<dbReference type="AlphaFoldDB" id="A0A3P5X2R5"/>
<gene>
    <name evidence="1" type="ORF">FILTAD_01105</name>
</gene>
<sequence length="278" mass="32773">MNILILTRDLLEAQGLKWMLTSQWNDVKVETIIEDFSLLENYQDIDLYIIDLDLSAKKDFNLPAQSAWLGLSSERTFQTVYYALQHKAEDVLFRPFQPERLMKHVQQSHFKWRNELVNREVAVQTDESIVQYGDLLVGNKEPVRPVLISIIIPSQKDSLTYLVNVLKNYAFPTRFDVFAFPDFVVVIHHLDDIEASQEAYRVFFSQWKSQSDTLLAIYIYESVDGTSYPVLYKKMRRFRELIFYDGYDIVTTVKSDLVWGEMDPFLSPLEQREWIEML</sequence>
<protein>
    <recommendedName>
        <fullName evidence="3">Response regulatory domain-containing protein</fullName>
    </recommendedName>
</protein>
<dbReference type="Proteomes" id="UP000270468">
    <property type="component" value="Unassembled WGS sequence"/>
</dbReference>
<dbReference type="EMBL" id="UXAV01000031">
    <property type="protein sequence ID" value="VDC24836.1"/>
    <property type="molecule type" value="Genomic_DNA"/>
</dbReference>
<accession>A0A3P5X2R5</accession>
<reference evidence="1 2" key="1">
    <citation type="submission" date="2018-11" db="EMBL/GenBank/DDBJ databases">
        <authorList>
            <person name="Criscuolo A."/>
        </authorList>
    </citation>
    <scope>NUCLEOTIDE SEQUENCE [LARGE SCALE GENOMIC DNA]</scope>
    <source>
        <strain evidence="1">ATB-66</strain>
    </source>
</reference>
<evidence type="ECO:0008006" key="3">
    <source>
        <dbReference type="Google" id="ProtNLM"/>
    </source>
</evidence>
<organism evidence="1 2">
    <name type="scientific">Filibacter tadaridae</name>
    <dbReference type="NCBI Taxonomy" id="2483811"/>
    <lineage>
        <taxon>Bacteria</taxon>
        <taxon>Bacillati</taxon>
        <taxon>Bacillota</taxon>
        <taxon>Bacilli</taxon>
        <taxon>Bacillales</taxon>
        <taxon>Caryophanaceae</taxon>
        <taxon>Filibacter</taxon>
    </lineage>
</organism>
<evidence type="ECO:0000313" key="2">
    <source>
        <dbReference type="Proteomes" id="UP000270468"/>
    </source>
</evidence>
<evidence type="ECO:0000313" key="1">
    <source>
        <dbReference type="EMBL" id="VDC24836.1"/>
    </source>
</evidence>